<name>A0A175VEB9_AEREN</name>
<organism evidence="2 3">
    <name type="scientific">Aeromonas enteropelogenes</name>
    <name type="common">Aeromonas trota</name>
    <dbReference type="NCBI Taxonomy" id="29489"/>
    <lineage>
        <taxon>Bacteria</taxon>
        <taxon>Pseudomonadati</taxon>
        <taxon>Pseudomonadota</taxon>
        <taxon>Gammaproteobacteria</taxon>
        <taxon>Aeromonadales</taxon>
        <taxon>Aeromonadaceae</taxon>
        <taxon>Aeromonas</taxon>
    </lineage>
</organism>
<feature type="transmembrane region" description="Helical" evidence="1">
    <location>
        <begin position="50"/>
        <end position="68"/>
    </location>
</feature>
<protein>
    <submittedName>
        <fullName evidence="2">Uncharacterized protein</fullName>
    </submittedName>
</protein>
<comment type="caution">
    <text evidence="2">The sequence shown here is derived from an EMBL/GenBank/DDBJ whole genome shotgun (WGS) entry which is preliminary data.</text>
</comment>
<dbReference type="OrthoDB" id="5600178at2"/>
<dbReference type="AlphaFoldDB" id="A0A175VEB9"/>
<keyword evidence="1" id="KW-0472">Membrane</keyword>
<reference evidence="2 3" key="1">
    <citation type="submission" date="2016-02" db="EMBL/GenBank/DDBJ databases">
        <title>Draft genome sequence of Aeromonas trota strain 1999lcr isolated from cerebrospinal fluid (CSF).</title>
        <authorList>
            <person name="Dallagassa C.B."/>
            <person name="Prediger K.C."/>
            <person name="Weiss V.A."/>
            <person name="Assis F.E."/>
            <person name="Baura V."/>
            <person name="Cruz L.M."/>
            <person name="Souza E.M."/>
            <person name="Pedrosa F.O."/>
            <person name="Fadel-Picheth C.M."/>
        </authorList>
    </citation>
    <scope>NUCLEOTIDE SEQUENCE [LARGE SCALE GENOMIC DNA]</scope>
    <source>
        <strain evidence="2 3">1999lcr</strain>
    </source>
</reference>
<keyword evidence="1" id="KW-1133">Transmembrane helix</keyword>
<proteinExistence type="predicted"/>
<evidence type="ECO:0000256" key="1">
    <source>
        <dbReference type="SAM" id="Phobius"/>
    </source>
</evidence>
<keyword evidence="1" id="KW-0812">Transmembrane</keyword>
<feature type="transmembrane region" description="Helical" evidence="1">
    <location>
        <begin position="24"/>
        <end position="44"/>
    </location>
</feature>
<evidence type="ECO:0000313" key="2">
    <source>
        <dbReference type="EMBL" id="KXU78827.1"/>
    </source>
</evidence>
<gene>
    <name evidence="2" type="ORF">LCR_02735</name>
</gene>
<evidence type="ECO:0000313" key="3">
    <source>
        <dbReference type="Proteomes" id="UP000078435"/>
    </source>
</evidence>
<accession>A0A175VEB9</accession>
<dbReference type="RefSeq" id="WP_026456733.1">
    <property type="nucleotide sequence ID" value="NZ_AP027939.1"/>
</dbReference>
<dbReference type="Proteomes" id="UP000078435">
    <property type="component" value="Unassembled WGS sequence"/>
</dbReference>
<dbReference type="EMBL" id="JMGO02000016">
    <property type="protein sequence ID" value="KXU78827.1"/>
    <property type="molecule type" value="Genomic_DNA"/>
</dbReference>
<sequence>MRITSLLASPGLHLLMPPVARYRLVILLLWLVSWGVVAASVWYGREAMALIHWVGLIFGGITGLMVSLPRSWQPWRMAELGWDDAHLYLLNGPKDKALALPRDRLVAFERERRVGHDGQWLDFSLDLQLSEQELAEAMALLDLRQESLHLVSPGVYRFGFKRAWHGRRALARQLATLQPG</sequence>